<evidence type="ECO:0000256" key="11">
    <source>
        <dbReference type="SAM" id="SignalP"/>
    </source>
</evidence>
<dbReference type="EMBL" id="DXAY01000146">
    <property type="protein sequence ID" value="HIZ74816.1"/>
    <property type="molecule type" value="Genomic_DNA"/>
</dbReference>
<dbReference type="SUPFAM" id="SSF143631">
    <property type="entry name" value="ApbE-like"/>
    <property type="match status" value="1"/>
</dbReference>
<keyword evidence="6" id="KW-0479">Metal-binding</keyword>
<feature type="non-terminal residue" evidence="12">
    <location>
        <position position="191"/>
    </location>
</feature>
<evidence type="ECO:0000313" key="13">
    <source>
        <dbReference type="Proteomes" id="UP000824116"/>
    </source>
</evidence>
<proteinExistence type="predicted"/>
<evidence type="ECO:0000313" key="12">
    <source>
        <dbReference type="EMBL" id="HIZ74816.1"/>
    </source>
</evidence>
<comment type="caution">
    <text evidence="12">The sequence shown here is derived from an EMBL/GenBank/DDBJ whole genome shotgun (WGS) entry which is preliminary data.</text>
</comment>
<reference evidence="12" key="2">
    <citation type="submission" date="2021-04" db="EMBL/GenBank/DDBJ databases">
        <authorList>
            <person name="Gilroy R."/>
        </authorList>
    </citation>
    <scope>NUCLEOTIDE SEQUENCE</scope>
    <source>
        <strain evidence="12">CHK196-3914</strain>
    </source>
</reference>
<gene>
    <name evidence="12" type="ORF">H9723_06195</name>
</gene>
<accession>A0A9D2G9V8</accession>
<evidence type="ECO:0000256" key="6">
    <source>
        <dbReference type="ARBA" id="ARBA00022723"/>
    </source>
</evidence>
<dbReference type="Proteomes" id="UP000824116">
    <property type="component" value="Unassembled WGS sequence"/>
</dbReference>
<evidence type="ECO:0000256" key="10">
    <source>
        <dbReference type="ARBA" id="ARBA00048540"/>
    </source>
</evidence>
<comment type="cofactor">
    <cofactor evidence="1">
        <name>Mg(2+)</name>
        <dbReference type="ChEBI" id="CHEBI:18420"/>
    </cofactor>
</comment>
<name>A0A9D2G9V8_9FIRM</name>
<organism evidence="12 13">
    <name type="scientific">Candidatus Mediterraneibacter stercoravium</name>
    <dbReference type="NCBI Taxonomy" id="2838685"/>
    <lineage>
        <taxon>Bacteria</taxon>
        <taxon>Bacillati</taxon>
        <taxon>Bacillota</taxon>
        <taxon>Clostridia</taxon>
        <taxon>Lachnospirales</taxon>
        <taxon>Lachnospiraceae</taxon>
        <taxon>Mediterraneibacter</taxon>
    </lineage>
</organism>
<reference evidence="12" key="1">
    <citation type="journal article" date="2021" name="PeerJ">
        <title>Extensive microbial diversity within the chicken gut microbiome revealed by metagenomics and culture.</title>
        <authorList>
            <person name="Gilroy R."/>
            <person name="Ravi A."/>
            <person name="Getino M."/>
            <person name="Pursley I."/>
            <person name="Horton D.L."/>
            <person name="Alikhan N.F."/>
            <person name="Baker D."/>
            <person name="Gharbi K."/>
            <person name="Hall N."/>
            <person name="Watson M."/>
            <person name="Adriaenssens E.M."/>
            <person name="Foster-Nyarko E."/>
            <person name="Jarju S."/>
            <person name="Secka A."/>
            <person name="Antonio M."/>
            <person name="Oren A."/>
            <person name="Chaudhuri R.R."/>
            <person name="La Ragione R."/>
            <person name="Hildebrand F."/>
            <person name="Pallen M.J."/>
        </authorList>
    </citation>
    <scope>NUCLEOTIDE SEQUENCE</scope>
    <source>
        <strain evidence="12">CHK196-3914</strain>
    </source>
</reference>
<keyword evidence="7" id="KW-0274">FAD</keyword>
<dbReference type="PANTHER" id="PTHR30040:SF2">
    <property type="entry name" value="FAD:PROTEIN FMN TRANSFERASE"/>
    <property type="match status" value="1"/>
</dbReference>
<evidence type="ECO:0000256" key="1">
    <source>
        <dbReference type="ARBA" id="ARBA00001946"/>
    </source>
</evidence>
<comment type="catalytic activity">
    <reaction evidence="10">
        <text>L-threonyl-[protein] + FAD = FMN-L-threonyl-[protein] + AMP + H(+)</text>
        <dbReference type="Rhea" id="RHEA:36847"/>
        <dbReference type="Rhea" id="RHEA-COMP:11060"/>
        <dbReference type="Rhea" id="RHEA-COMP:11061"/>
        <dbReference type="ChEBI" id="CHEBI:15378"/>
        <dbReference type="ChEBI" id="CHEBI:30013"/>
        <dbReference type="ChEBI" id="CHEBI:57692"/>
        <dbReference type="ChEBI" id="CHEBI:74257"/>
        <dbReference type="ChEBI" id="CHEBI:456215"/>
        <dbReference type="EC" id="2.7.1.180"/>
    </reaction>
</comment>
<dbReference type="GO" id="GO:0046872">
    <property type="term" value="F:metal ion binding"/>
    <property type="evidence" value="ECO:0007669"/>
    <property type="project" value="UniProtKB-KW"/>
</dbReference>
<dbReference type="EC" id="2.7.1.180" evidence="2"/>
<dbReference type="AlphaFoldDB" id="A0A9D2G9V8"/>
<keyword evidence="5 12" id="KW-0808">Transferase</keyword>
<protein>
    <recommendedName>
        <fullName evidence="3">FAD:protein FMN transferase</fullName>
        <ecNumber evidence="2">2.7.1.180</ecNumber>
    </recommendedName>
    <alternativeName>
        <fullName evidence="9">Flavin transferase</fullName>
    </alternativeName>
</protein>
<feature type="chain" id="PRO_5038766901" description="FAD:protein FMN transferase" evidence="11">
    <location>
        <begin position="22"/>
        <end position="191"/>
    </location>
</feature>
<evidence type="ECO:0000256" key="8">
    <source>
        <dbReference type="ARBA" id="ARBA00022842"/>
    </source>
</evidence>
<evidence type="ECO:0000256" key="4">
    <source>
        <dbReference type="ARBA" id="ARBA00022630"/>
    </source>
</evidence>
<evidence type="ECO:0000256" key="3">
    <source>
        <dbReference type="ARBA" id="ARBA00016337"/>
    </source>
</evidence>
<dbReference type="PROSITE" id="PS51257">
    <property type="entry name" value="PROKAR_LIPOPROTEIN"/>
    <property type="match status" value="1"/>
</dbReference>
<dbReference type="InterPro" id="IPR024932">
    <property type="entry name" value="ApbE"/>
</dbReference>
<dbReference type="Pfam" id="PF02424">
    <property type="entry name" value="ApbE"/>
    <property type="match status" value="1"/>
</dbReference>
<keyword evidence="4" id="KW-0285">Flavoprotein</keyword>
<feature type="signal peptide" evidence="11">
    <location>
        <begin position="1"/>
        <end position="21"/>
    </location>
</feature>
<dbReference type="GO" id="GO:0016740">
    <property type="term" value="F:transferase activity"/>
    <property type="evidence" value="ECO:0007669"/>
    <property type="project" value="UniProtKB-KW"/>
</dbReference>
<keyword evidence="8" id="KW-0460">Magnesium</keyword>
<dbReference type="InterPro" id="IPR003374">
    <property type="entry name" value="ApbE-like_sf"/>
</dbReference>
<evidence type="ECO:0000256" key="7">
    <source>
        <dbReference type="ARBA" id="ARBA00022827"/>
    </source>
</evidence>
<dbReference type="PANTHER" id="PTHR30040">
    <property type="entry name" value="THIAMINE BIOSYNTHESIS LIPOPROTEIN APBE"/>
    <property type="match status" value="1"/>
</dbReference>
<evidence type="ECO:0000256" key="9">
    <source>
        <dbReference type="ARBA" id="ARBA00031306"/>
    </source>
</evidence>
<sequence>MNLKKCAAFLMTAFLSVSLCGCSSPPQNESVSITGIYFDTVVTIEAWGAEKEVLDHCGELCEYYEHLFSRTLPDSEVSEINRSGGRPVTVSEETADLIRTGLKYGSISNGYFDITIASASELWNFTDNDEKLLPDPDALSEAVTHIDYRNVRVEGNTVTLADPEAKIDLGGIAKGYIADRLKEYLVSQDVE</sequence>
<dbReference type="Gene3D" id="3.10.520.10">
    <property type="entry name" value="ApbE-like domains"/>
    <property type="match status" value="1"/>
</dbReference>
<evidence type="ECO:0000256" key="5">
    <source>
        <dbReference type="ARBA" id="ARBA00022679"/>
    </source>
</evidence>
<keyword evidence="11" id="KW-0732">Signal</keyword>
<evidence type="ECO:0000256" key="2">
    <source>
        <dbReference type="ARBA" id="ARBA00011955"/>
    </source>
</evidence>